<dbReference type="Pfam" id="PF13458">
    <property type="entry name" value="Peripla_BP_6"/>
    <property type="match status" value="1"/>
</dbReference>
<sequence>MLRRDLLKIGGGFIVGLAAGYGIGKFFQPATVEVVKPGGTETIKAATTTTATKARPKTFKLAVVAYQSGAASVFGVPAVNMAKLLVDRINAGGGINGVPVELVVRDEAGGPDQMVALYRQLTQQEGVDAYVGLISSADCLAVAPVAEQLGTALTVFFDCATKQLVDKGIMKKVTFRTATTTAQDNVALVKYLLEVKPDFKTVVGINQDYAYGRDNWADFTALLKRLKPDVQILSELWTPLFTTDYSAQIGKILDLKPDLVYTSFWGPDLANFVQQASARGLFKVTTVAFTRGESMLQDLKGSMPPGQIVQAPHYFEYPDPRLNLLNREIAGEYRRRYGSWPPYPAYHMANAILGVKYAYEAAAAVYGVDWPDVGLVAKVFERLAYPSPGDYIMMTPVHNAAKGVVVGTTAEVQGYDFRLLRPYRYMPPAEITPTWPSEEWYKQIG</sequence>
<reference evidence="5" key="1">
    <citation type="submission" date="2008-03" db="EMBL/GenBank/DDBJ databases">
        <title>Complete sequence of Thermoproteus neutrophilus V24Sta.</title>
        <authorList>
            <consortium name="US DOE Joint Genome Institute"/>
            <person name="Copeland A."/>
            <person name="Lucas S."/>
            <person name="Lapidus A."/>
            <person name="Glavina del Rio T."/>
            <person name="Dalin E."/>
            <person name="Tice H."/>
            <person name="Bruce D."/>
            <person name="Goodwin L."/>
            <person name="Pitluck S."/>
            <person name="Sims D."/>
            <person name="Brettin T."/>
            <person name="Detter J.C."/>
            <person name="Han C."/>
            <person name="Kuske C.R."/>
            <person name="Schmutz J."/>
            <person name="Larimer F."/>
            <person name="Land M."/>
            <person name="Hauser L."/>
            <person name="Kyrpides N."/>
            <person name="Mikhailova N."/>
            <person name="Biddle J.F."/>
            <person name="Zhang Z."/>
            <person name="Fitz-Gibbon S.T."/>
            <person name="Lowe T.M."/>
            <person name="Saltikov C."/>
            <person name="House C.H."/>
            <person name="Richardson P."/>
        </authorList>
    </citation>
    <scope>NUCLEOTIDE SEQUENCE [LARGE SCALE GENOMIC DNA]</scope>
    <source>
        <strain evidence="5">V24Sta</strain>
    </source>
</reference>
<dbReference type="InterPro" id="IPR028082">
    <property type="entry name" value="Peripla_BP_I"/>
</dbReference>
<dbReference type="OrthoDB" id="200499at2157"/>
<evidence type="ECO:0000256" key="1">
    <source>
        <dbReference type="ARBA" id="ARBA00022448"/>
    </source>
</evidence>
<evidence type="ECO:0000313" key="5">
    <source>
        <dbReference type="EMBL" id="ACB40162.1"/>
    </source>
</evidence>
<keyword evidence="5" id="KW-0675">Receptor</keyword>
<proteinExistence type="predicted"/>
<dbReference type="HOGENOM" id="CLU_027128_1_4_2"/>
<dbReference type="InterPro" id="IPR028081">
    <property type="entry name" value="Leu-bd"/>
</dbReference>
<dbReference type="AlphaFoldDB" id="B1Y8T3"/>
<dbReference type="InterPro" id="IPR000709">
    <property type="entry name" value="Leu_Ile_Val-bd"/>
</dbReference>
<dbReference type="SUPFAM" id="SSF53822">
    <property type="entry name" value="Periplasmic binding protein-like I"/>
    <property type="match status" value="1"/>
</dbReference>
<dbReference type="PRINTS" id="PR00337">
    <property type="entry name" value="LEUILEVALBP"/>
</dbReference>
<dbReference type="GO" id="GO:0006865">
    <property type="term" value="P:amino acid transport"/>
    <property type="evidence" value="ECO:0007669"/>
    <property type="project" value="UniProtKB-KW"/>
</dbReference>
<keyword evidence="1" id="KW-0813">Transport</keyword>
<keyword evidence="3" id="KW-0029">Amino-acid transport</keyword>
<dbReference type="Gene3D" id="3.40.50.2300">
    <property type="match status" value="2"/>
</dbReference>
<dbReference type="STRING" id="444157.Tneu_1235"/>
<organism evidence="5 6">
    <name type="scientific">Pyrobaculum neutrophilum (strain DSM 2338 / JCM 9278 / NBRC 100436 / V24Sta)</name>
    <name type="common">Thermoproteus neutrophilus</name>
    <dbReference type="NCBI Taxonomy" id="444157"/>
    <lineage>
        <taxon>Archaea</taxon>
        <taxon>Thermoproteota</taxon>
        <taxon>Thermoprotei</taxon>
        <taxon>Thermoproteales</taxon>
        <taxon>Thermoproteaceae</taxon>
        <taxon>Pyrobaculum</taxon>
    </lineage>
</organism>
<evidence type="ECO:0000259" key="4">
    <source>
        <dbReference type="Pfam" id="PF13458"/>
    </source>
</evidence>
<dbReference type="EMBL" id="CP001014">
    <property type="protein sequence ID" value="ACB40162.1"/>
    <property type="molecule type" value="Genomic_DNA"/>
</dbReference>
<dbReference type="CDD" id="cd06330">
    <property type="entry name" value="PBP1_As_SBP-like"/>
    <property type="match status" value="1"/>
</dbReference>
<feature type="domain" description="Leucine-binding protein" evidence="4">
    <location>
        <begin position="59"/>
        <end position="390"/>
    </location>
</feature>
<dbReference type="InterPro" id="IPR051010">
    <property type="entry name" value="BCAA_transport"/>
</dbReference>
<gene>
    <name evidence="5" type="ordered locus">Tneu_1235</name>
</gene>
<keyword evidence="2" id="KW-0732">Signal</keyword>
<evidence type="ECO:0000313" key="6">
    <source>
        <dbReference type="Proteomes" id="UP000001694"/>
    </source>
</evidence>
<evidence type="ECO:0000256" key="2">
    <source>
        <dbReference type="ARBA" id="ARBA00022729"/>
    </source>
</evidence>
<protein>
    <submittedName>
        <fullName evidence="5">Extracellular ligand-binding receptor</fullName>
    </submittedName>
</protein>
<evidence type="ECO:0000256" key="3">
    <source>
        <dbReference type="ARBA" id="ARBA00022970"/>
    </source>
</evidence>
<dbReference type="Proteomes" id="UP000001694">
    <property type="component" value="Chromosome"/>
</dbReference>
<dbReference type="eggNOG" id="arCOG01024">
    <property type="taxonomic scope" value="Archaea"/>
</dbReference>
<dbReference type="PANTHER" id="PTHR30483">
    <property type="entry name" value="LEUCINE-SPECIFIC-BINDING PROTEIN"/>
    <property type="match status" value="1"/>
</dbReference>
<dbReference type="PANTHER" id="PTHR30483:SF37">
    <property type="entry name" value="ABC TRANSPORTER SUBSTRATE-BINDING PROTEIN"/>
    <property type="match status" value="1"/>
</dbReference>
<dbReference type="KEGG" id="tne:Tneu_1235"/>
<accession>B1Y8T3</accession>
<keyword evidence="6" id="KW-1185">Reference proteome</keyword>
<name>B1Y8T3_PYRNV</name>